<name>A0A1E5R4V2_9ASCO</name>
<sequence>MTAETPAKNLPLLIKVWTNHILPHLPLGTILNVTTLMNKETSSAFRAYEEDVWFNYIKKQHMYLLGIRTACEYYYENVKAMSWTTYARGCFSGDYSKENYAIMLGNCHATLFGSRYDHISQALVILGELKEEIGVKNYQKFFNSKTGLLKTDDVFNAFGVFLDMFDPAFSKLYTNTIAILEKITRDLKIKVEKHSISNMSHSSKCVDEVVRFLRKIMRKSNKAAGDSQFPANDLVGILRFICCPKFHKNNLSVLLVIFIELMRRLGYTVDLNKLCCLPTSYPDRYMFTFKKTANSFYGLMLHKETGLQWVLNECDQHWTFDRMIEKIEHIQNSSDCAIPNVKVPILLDLYFQNSVFMDFVLPTYHFEHVIRNNRDFIFSVKYPYGIDVVPKSIDYKIPLDLVNFNADVCPAHGCFAWSSQNMAVIVGFDTGKQKYYCLNMMNTLFLENPINLVILDNLCYPSGTLSEHRAEPKEVLHAIFKYNTQIGMFFKRYADNRFAGFLL</sequence>
<evidence type="ECO:0000313" key="2">
    <source>
        <dbReference type="Proteomes" id="UP000095728"/>
    </source>
</evidence>
<evidence type="ECO:0000313" key="1">
    <source>
        <dbReference type="EMBL" id="OEJ81946.1"/>
    </source>
</evidence>
<keyword evidence="2" id="KW-1185">Reference proteome</keyword>
<dbReference type="InParanoid" id="A0A1E5R4V2"/>
<protein>
    <submittedName>
        <fullName evidence="1">Uncharacterized protein</fullName>
    </submittedName>
</protein>
<dbReference type="Proteomes" id="UP000095728">
    <property type="component" value="Unassembled WGS sequence"/>
</dbReference>
<dbReference type="AlphaFoldDB" id="A0A1E5R4V2"/>
<accession>A0A1E5R4V2</accession>
<comment type="caution">
    <text evidence="1">The sequence shown here is derived from an EMBL/GenBank/DDBJ whole genome shotgun (WGS) entry which is preliminary data.</text>
</comment>
<gene>
    <name evidence="1" type="ORF">AWRI3579_g3616</name>
</gene>
<dbReference type="EMBL" id="LPNM01000010">
    <property type="protein sequence ID" value="OEJ81946.1"/>
    <property type="molecule type" value="Genomic_DNA"/>
</dbReference>
<reference evidence="2" key="1">
    <citation type="journal article" date="2016" name="Genome Announc.">
        <title>Genome sequences of three species of Hanseniaspora isolated from spontaneous wine fermentations.</title>
        <authorList>
            <person name="Sternes P.R."/>
            <person name="Lee D."/>
            <person name="Kutyna D.R."/>
            <person name="Borneman A.R."/>
        </authorList>
    </citation>
    <scope>NUCLEOTIDE SEQUENCE [LARGE SCALE GENOMIC DNA]</scope>
    <source>
        <strain evidence="2">AWRI3579</strain>
    </source>
</reference>
<organism evidence="1 2">
    <name type="scientific">Hanseniaspora osmophila</name>
    <dbReference type="NCBI Taxonomy" id="56408"/>
    <lineage>
        <taxon>Eukaryota</taxon>
        <taxon>Fungi</taxon>
        <taxon>Dikarya</taxon>
        <taxon>Ascomycota</taxon>
        <taxon>Saccharomycotina</taxon>
        <taxon>Saccharomycetes</taxon>
        <taxon>Saccharomycodales</taxon>
        <taxon>Saccharomycodaceae</taxon>
        <taxon>Hanseniaspora</taxon>
    </lineage>
</organism>
<proteinExistence type="predicted"/>